<feature type="compositionally biased region" description="Basic and acidic residues" evidence="1">
    <location>
        <begin position="600"/>
        <end position="611"/>
    </location>
</feature>
<feature type="compositionally biased region" description="Polar residues" evidence="1">
    <location>
        <begin position="690"/>
        <end position="701"/>
    </location>
</feature>
<feature type="region of interest" description="Disordered" evidence="1">
    <location>
        <begin position="173"/>
        <end position="332"/>
    </location>
</feature>
<feature type="compositionally biased region" description="Low complexity" evidence="1">
    <location>
        <begin position="612"/>
        <end position="624"/>
    </location>
</feature>
<feature type="region of interest" description="Disordered" evidence="1">
    <location>
        <begin position="1263"/>
        <end position="1342"/>
    </location>
</feature>
<feature type="compositionally biased region" description="Basic and acidic residues" evidence="1">
    <location>
        <begin position="109"/>
        <end position="120"/>
    </location>
</feature>
<keyword evidence="3" id="KW-1185">Reference proteome</keyword>
<comment type="caution">
    <text evidence="2">The sequence shown here is derived from an EMBL/GenBank/DDBJ whole genome shotgun (WGS) entry which is preliminary data.</text>
</comment>
<feature type="compositionally biased region" description="Polar residues" evidence="1">
    <location>
        <begin position="1570"/>
        <end position="1593"/>
    </location>
</feature>
<feature type="compositionally biased region" description="Polar residues" evidence="1">
    <location>
        <begin position="320"/>
        <end position="329"/>
    </location>
</feature>
<feature type="compositionally biased region" description="Basic and acidic residues" evidence="1">
    <location>
        <begin position="353"/>
        <end position="368"/>
    </location>
</feature>
<reference evidence="2" key="1">
    <citation type="journal article" date="2020" name="Stud. Mycol.">
        <title>101 Dothideomycetes genomes: a test case for predicting lifestyles and emergence of pathogens.</title>
        <authorList>
            <person name="Haridas S."/>
            <person name="Albert R."/>
            <person name="Binder M."/>
            <person name="Bloem J."/>
            <person name="Labutti K."/>
            <person name="Salamov A."/>
            <person name="Andreopoulos B."/>
            <person name="Baker S."/>
            <person name="Barry K."/>
            <person name="Bills G."/>
            <person name="Bluhm B."/>
            <person name="Cannon C."/>
            <person name="Castanera R."/>
            <person name="Culley D."/>
            <person name="Daum C."/>
            <person name="Ezra D."/>
            <person name="Gonzalez J."/>
            <person name="Henrissat B."/>
            <person name="Kuo A."/>
            <person name="Liang C."/>
            <person name="Lipzen A."/>
            <person name="Lutzoni F."/>
            <person name="Magnuson J."/>
            <person name="Mondo S."/>
            <person name="Nolan M."/>
            <person name="Ohm R."/>
            <person name="Pangilinan J."/>
            <person name="Park H.-J."/>
            <person name="Ramirez L."/>
            <person name="Alfaro M."/>
            <person name="Sun H."/>
            <person name="Tritt A."/>
            <person name="Yoshinaga Y."/>
            <person name="Zwiers L.-H."/>
            <person name="Turgeon B."/>
            <person name="Goodwin S."/>
            <person name="Spatafora J."/>
            <person name="Crous P."/>
            <person name="Grigoriev I."/>
        </authorList>
    </citation>
    <scope>NUCLEOTIDE SEQUENCE</scope>
    <source>
        <strain evidence="2">CBS 121410</strain>
    </source>
</reference>
<feature type="compositionally biased region" description="Low complexity" evidence="1">
    <location>
        <begin position="1629"/>
        <end position="1640"/>
    </location>
</feature>
<feature type="compositionally biased region" description="Polar residues" evidence="1">
    <location>
        <begin position="1474"/>
        <end position="1487"/>
    </location>
</feature>
<feature type="compositionally biased region" description="Basic residues" evidence="1">
    <location>
        <begin position="493"/>
        <end position="503"/>
    </location>
</feature>
<name>A0A9P4LX33_9PEZI</name>
<feature type="region of interest" description="Disordered" evidence="1">
    <location>
        <begin position="1"/>
        <end position="70"/>
    </location>
</feature>
<feature type="region of interest" description="Disordered" evidence="1">
    <location>
        <begin position="478"/>
        <end position="736"/>
    </location>
</feature>
<dbReference type="EMBL" id="ML978719">
    <property type="protein sequence ID" value="KAF2087707.1"/>
    <property type="molecule type" value="Genomic_DNA"/>
</dbReference>
<feature type="compositionally biased region" description="Polar residues" evidence="1">
    <location>
        <begin position="1425"/>
        <end position="1452"/>
    </location>
</feature>
<feature type="compositionally biased region" description="Basic and acidic residues" evidence="1">
    <location>
        <begin position="206"/>
        <end position="226"/>
    </location>
</feature>
<feature type="region of interest" description="Disordered" evidence="1">
    <location>
        <begin position="1197"/>
        <end position="1226"/>
    </location>
</feature>
<accession>A0A9P4LX33</accession>
<proteinExistence type="predicted"/>
<protein>
    <recommendedName>
        <fullName evidence="4">Transaldolase</fullName>
    </recommendedName>
</protein>
<dbReference type="OrthoDB" id="5382102at2759"/>
<feature type="region of interest" description="Disordered" evidence="1">
    <location>
        <begin position="1361"/>
        <end position="1456"/>
    </location>
</feature>
<feature type="compositionally biased region" description="Basic and acidic residues" evidence="1">
    <location>
        <begin position="238"/>
        <end position="249"/>
    </location>
</feature>
<feature type="region of interest" description="Disordered" evidence="1">
    <location>
        <begin position="86"/>
        <end position="158"/>
    </location>
</feature>
<feature type="region of interest" description="Disordered" evidence="1">
    <location>
        <begin position="352"/>
        <end position="465"/>
    </location>
</feature>
<feature type="compositionally biased region" description="Polar residues" evidence="1">
    <location>
        <begin position="1371"/>
        <end position="1384"/>
    </location>
</feature>
<dbReference type="PANTHER" id="PTHR42105:SF1">
    <property type="entry name" value="TRANSALDOLASE"/>
    <property type="match status" value="1"/>
</dbReference>
<feature type="compositionally biased region" description="Polar residues" evidence="1">
    <location>
        <begin position="1305"/>
        <end position="1326"/>
    </location>
</feature>
<feature type="compositionally biased region" description="Basic and acidic residues" evidence="1">
    <location>
        <begin position="426"/>
        <end position="448"/>
    </location>
</feature>
<feature type="region of interest" description="Disordered" evidence="1">
    <location>
        <begin position="989"/>
        <end position="1049"/>
    </location>
</feature>
<feature type="compositionally biased region" description="Basic and acidic residues" evidence="1">
    <location>
        <begin position="853"/>
        <end position="866"/>
    </location>
</feature>
<feature type="compositionally biased region" description="Polar residues" evidence="1">
    <location>
        <begin position="15"/>
        <end position="25"/>
    </location>
</feature>
<feature type="compositionally biased region" description="Polar residues" evidence="1">
    <location>
        <begin position="1271"/>
        <end position="1288"/>
    </location>
</feature>
<feature type="compositionally biased region" description="Basic and acidic residues" evidence="1">
    <location>
        <begin position="307"/>
        <end position="316"/>
    </location>
</feature>
<feature type="compositionally biased region" description="Polar residues" evidence="1">
    <location>
        <begin position="147"/>
        <end position="158"/>
    </location>
</feature>
<feature type="region of interest" description="Disordered" evidence="1">
    <location>
        <begin position="926"/>
        <end position="967"/>
    </location>
</feature>
<dbReference type="PANTHER" id="PTHR42105">
    <property type="entry name" value="DIM2-ASSOCIATED PROTEIN 1"/>
    <property type="match status" value="1"/>
</dbReference>
<feature type="region of interest" description="Disordered" evidence="1">
    <location>
        <begin position="1468"/>
        <end position="1728"/>
    </location>
</feature>
<evidence type="ECO:0000313" key="2">
    <source>
        <dbReference type="EMBL" id="KAF2087707.1"/>
    </source>
</evidence>
<gene>
    <name evidence="2" type="ORF">K490DRAFT_65549</name>
</gene>
<feature type="compositionally biased region" description="Basic and acidic residues" evidence="1">
    <location>
        <begin position="1019"/>
        <end position="1028"/>
    </location>
</feature>
<feature type="compositionally biased region" description="Basic and acidic residues" evidence="1">
    <location>
        <begin position="628"/>
        <end position="642"/>
    </location>
</feature>
<evidence type="ECO:0000256" key="1">
    <source>
        <dbReference type="SAM" id="MobiDB-lite"/>
    </source>
</evidence>
<feature type="compositionally biased region" description="Polar residues" evidence="1">
    <location>
        <begin position="887"/>
        <end position="899"/>
    </location>
</feature>
<evidence type="ECO:0008006" key="4">
    <source>
        <dbReference type="Google" id="ProtNLM"/>
    </source>
</evidence>
<feature type="region of interest" description="Disordered" evidence="1">
    <location>
        <begin position="846"/>
        <end position="909"/>
    </location>
</feature>
<feature type="compositionally biased region" description="Basic and acidic residues" evidence="1">
    <location>
        <begin position="481"/>
        <end position="492"/>
    </location>
</feature>
<dbReference type="Proteomes" id="UP000799776">
    <property type="component" value="Unassembled WGS sequence"/>
</dbReference>
<feature type="compositionally biased region" description="Basic and acidic residues" evidence="1">
    <location>
        <begin position="993"/>
        <end position="1007"/>
    </location>
</feature>
<organism evidence="2 3">
    <name type="scientific">Saccharata proteae CBS 121410</name>
    <dbReference type="NCBI Taxonomy" id="1314787"/>
    <lineage>
        <taxon>Eukaryota</taxon>
        <taxon>Fungi</taxon>
        <taxon>Dikarya</taxon>
        <taxon>Ascomycota</taxon>
        <taxon>Pezizomycotina</taxon>
        <taxon>Dothideomycetes</taxon>
        <taxon>Dothideomycetes incertae sedis</taxon>
        <taxon>Botryosphaeriales</taxon>
        <taxon>Saccharataceae</taxon>
        <taxon>Saccharata</taxon>
    </lineage>
</organism>
<feature type="compositionally biased region" description="Basic and acidic residues" evidence="1">
    <location>
        <begin position="1715"/>
        <end position="1728"/>
    </location>
</feature>
<feature type="compositionally biased region" description="Basic and acidic residues" evidence="1">
    <location>
        <begin position="1644"/>
        <end position="1656"/>
    </location>
</feature>
<evidence type="ECO:0000313" key="3">
    <source>
        <dbReference type="Proteomes" id="UP000799776"/>
    </source>
</evidence>
<feature type="compositionally biased region" description="Basic residues" evidence="1">
    <location>
        <begin position="449"/>
        <end position="462"/>
    </location>
</feature>
<feature type="compositionally biased region" description="Low complexity" evidence="1">
    <location>
        <begin position="664"/>
        <end position="680"/>
    </location>
</feature>
<sequence>MGVDSRRPPLPAPTEPSTLSLSDNSPLVPDDLATDISRRTDRTTYSIPEDGSPVTIPTTKSSERGIRGHQSQTSLLIEYFEAGKTGDKVHSRPSVRVRVTPSSKRKSKNGKDHIEISESRKNRKPSYTRRISLPSSKDRDAKPAETSEVSYSEESNLSGAPVEVEVLQNLSDLSRSEASQGRYVPVTSDISSMPPDSMLEGEVIESPERPRSRSLERDSGVEEKNTLKAPTRRRSRSLSRERITQKVMEKLAAGQQAESSAKHKHSRSLIKELEDQSSPRQRRPSRSRREEALISGTESSLLTASDVSRRSRDDQSIRSGVSNTSSINNPKLLATVEDAIKRLILPEINALKETQKNQHRDKFERATRDSVASASSREDLKRRVSKSSSAPNVSAAKPKVVLNRDGDDPGITLSGDSVKGRKVRHSSRESISDRSYDRYGSEETIRDAKKLHKKHSKDKHRVRDAAVTGALGAGLTAAALHHHDSMSSLDKKEKRHRSSKSKSRSASISESVEEERRDAIPPLPMQSELHSSELTRESILSAETERPQSRSSKGPSTPIREVVRGSPRAVLSPAPSTPTRTPQALRRGSQGELSGSGSVKSERDISSKARDAALAAAGLAAATAYGSREAHDSPRSQHEYSRSPHRGLSPVQSEGSYREGDDGASPMPRSAKSAASMSSAGRELSKKHSNVSVDSRGSSPSVKVARQRRRARGVDMERNSVNDLGYEQSSPRRDEADDFFEHEHEANDAYRAQLEGKRLTGYTDDSLRSSNPLDYNRLTTYTDDSLDGQYNDREAQAVGAKADYIHTPVAVESAVASLHDPSTVSVRTSQSIPLKPGMEHSREYMYEEDPSQDEPHHSSDTIKGHQESPVSQRWSAIKDLAKKHQEANSGDVSPQQSLPRSMRSEEQLEMSANAMRWGEPMPEIGHGLDEESEVTTNPSEIQGPGLVDRWPYEPTPPMSRGQSGHDHSVMHAAEVAAVGAAAAAGVAAGATHFRHDDRESPMQHGRDMQPSVEDDREYEQDYEHEYGHDFTSPNGRYGKDQQPSSPAHWRDEGYISAAQPSYTPEPHHEHSNMFDDSGLPDMAGSIGEEDQFAPAERGMHTRNLSGNSHGMASPLYDSATGKGIDRIQSKDVVALMDHLTVRDAQRNARDTEILVTLVRSAAEMRNSFEEMKRFIAEQDKMIMGNADRNVDLTAQKILQGPRPQPLGSPRTPRRSSEDVDDMPTRRKNVFKRALKGLSGRSSNDLANIEGMLMQLLGEVEGLKGAQGLPRPSTQSGGLSREASMNSYEQMRAGGDTGYEPEGRAGTSSTPNQSGYFSNPSTRQLNGMHSGYDGRRGSPNRISTVLEGDEDLSDHEANVLGHQFENNERLLTPTQEARRSTSLQHTPPREEPLHESPQSQEKTPKSKNKHKSGNSFSSFIPKISRWSKTTASTQNDNTRSSKQEPYSTASRSGSRLDVDYYDDHYALHEDDRIRSSTSLPGHQANTGHPRSPSPLVPEDYMDGPKYQAHRNSLNLEHPQPRPGPTGRHQSQLESQAIGFEEDEAGDSQLGSPDFDQWGSAPSLALNRLPNRFSNNTGNMSPLSEGGYSNHSATEQTRKARDDGPLVPELRVPRGVPMGAGGGLTAKPMYSSPLSSGGLAPLEPIEECRYSLETDRRTLTPSPQPQSQSMMHSPGRKITGPRPMGARSPKGKGPDRDATVIRRKPVGAGDRSPALESYRDSLDSFERDTF</sequence>
<feature type="compositionally biased region" description="Basic and acidic residues" evidence="1">
    <location>
        <begin position="136"/>
        <end position="145"/>
    </location>
</feature>